<proteinExistence type="predicted"/>
<evidence type="ECO:0000313" key="1">
    <source>
        <dbReference type="EMBL" id="WMT82117.1"/>
    </source>
</evidence>
<dbReference type="Gene3D" id="1.10.150.240">
    <property type="entry name" value="Putative phosphatase, domain 2"/>
    <property type="match status" value="1"/>
</dbReference>
<gene>
    <name evidence="1" type="primary">gph</name>
    <name evidence="1" type="ORF">TEMA_24750</name>
</gene>
<dbReference type="InterPro" id="IPR023198">
    <property type="entry name" value="PGP-like_dom2"/>
</dbReference>
<sequence>MMNYNTLIFDLDGTLLNSLDDLADSVNYALEKLNFPIRSKEEICSYIGNGIEKLIELSLPDKTSYDKFAECLFIFKRYYSKNLRNKTKPYDGIIELLDYLKENKYKTAIVSNKFQDGVTELNDHYFSEYIQVAIGKSPERRKKPYPDTVLKAMNDLDSSKDKCLYIGDSEVDFKTAKNANIDFVGVSWGFRDKNVLEDLGADYIINAPNDLISILGCK</sequence>
<dbReference type="PANTHER" id="PTHR43434:SF1">
    <property type="entry name" value="PHOSPHOGLYCOLATE PHOSPHATASE"/>
    <property type="match status" value="1"/>
</dbReference>
<dbReference type="Pfam" id="PF13419">
    <property type="entry name" value="HAD_2"/>
    <property type="match status" value="1"/>
</dbReference>
<protein>
    <submittedName>
        <fullName evidence="1">Phosphoglycolate phosphatase</fullName>
        <ecNumber evidence="1">3.1.3.18</ecNumber>
    </submittedName>
</protein>
<keyword evidence="1" id="KW-0378">Hydrolase</keyword>
<dbReference type="InterPro" id="IPR050155">
    <property type="entry name" value="HAD-like_hydrolase_sf"/>
</dbReference>
<dbReference type="SFLD" id="SFLDG01129">
    <property type="entry name" value="C1.5:_HAD__Beta-PGM__Phosphata"/>
    <property type="match status" value="1"/>
</dbReference>
<name>A0ABY9Q2C9_9FIRM</name>
<dbReference type="InterPro" id="IPR036412">
    <property type="entry name" value="HAD-like_sf"/>
</dbReference>
<dbReference type="EMBL" id="CP101637">
    <property type="protein sequence ID" value="WMT82117.1"/>
    <property type="molecule type" value="Genomic_DNA"/>
</dbReference>
<dbReference type="Proteomes" id="UP001235030">
    <property type="component" value="Chromosome"/>
</dbReference>
<accession>A0ABY9Q2C9</accession>
<evidence type="ECO:0000313" key="2">
    <source>
        <dbReference type="Proteomes" id="UP001235030"/>
    </source>
</evidence>
<dbReference type="GO" id="GO:0008967">
    <property type="term" value="F:phosphoglycolate phosphatase activity"/>
    <property type="evidence" value="ECO:0007669"/>
    <property type="project" value="UniProtKB-EC"/>
</dbReference>
<dbReference type="NCBIfam" id="TIGR01549">
    <property type="entry name" value="HAD-SF-IA-v1"/>
    <property type="match status" value="1"/>
</dbReference>
<dbReference type="SFLD" id="SFLDS00003">
    <property type="entry name" value="Haloacid_Dehalogenase"/>
    <property type="match status" value="1"/>
</dbReference>
<dbReference type="EC" id="3.1.3.18" evidence="1"/>
<dbReference type="SUPFAM" id="SSF56784">
    <property type="entry name" value="HAD-like"/>
    <property type="match status" value="1"/>
</dbReference>
<dbReference type="NCBIfam" id="TIGR01509">
    <property type="entry name" value="HAD-SF-IA-v3"/>
    <property type="match status" value="1"/>
</dbReference>
<dbReference type="InterPro" id="IPR023214">
    <property type="entry name" value="HAD_sf"/>
</dbReference>
<dbReference type="Gene3D" id="3.40.50.1000">
    <property type="entry name" value="HAD superfamily/HAD-like"/>
    <property type="match status" value="1"/>
</dbReference>
<dbReference type="InterPro" id="IPR006439">
    <property type="entry name" value="HAD-SF_hydro_IA"/>
</dbReference>
<dbReference type="SFLD" id="SFLDG01135">
    <property type="entry name" value="C1.5.6:_HAD__Beta-PGM__Phospha"/>
    <property type="match status" value="1"/>
</dbReference>
<dbReference type="InterPro" id="IPR041492">
    <property type="entry name" value="HAD_2"/>
</dbReference>
<organism evidence="1 2">
    <name type="scientific">Terrisporobacter mayombei</name>
    <dbReference type="NCBI Taxonomy" id="1541"/>
    <lineage>
        <taxon>Bacteria</taxon>
        <taxon>Bacillati</taxon>
        <taxon>Bacillota</taxon>
        <taxon>Clostridia</taxon>
        <taxon>Peptostreptococcales</taxon>
        <taxon>Peptostreptococcaceae</taxon>
        <taxon>Terrisporobacter</taxon>
    </lineage>
</organism>
<dbReference type="PANTHER" id="PTHR43434">
    <property type="entry name" value="PHOSPHOGLYCOLATE PHOSPHATASE"/>
    <property type="match status" value="1"/>
</dbReference>
<reference evidence="1 2" key="1">
    <citation type="submission" date="2022-07" db="EMBL/GenBank/DDBJ databases">
        <title>Genome sequence of Terrisporobacter mayombei DSM6539.</title>
        <authorList>
            <person name="Boeer T."/>
            <person name="Bengelsdorf F.R."/>
            <person name="Daniel R."/>
            <person name="Poehlein A."/>
        </authorList>
    </citation>
    <scope>NUCLEOTIDE SEQUENCE [LARGE SCALE GENOMIC DNA]</scope>
    <source>
        <strain evidence="1 2">DSM 6539</strain>
    </source>
</reference>
<keyword evidence="2" id="KW-1185">Reference proteome</keyword>